<dbReference type="eggNOG" id="ENOG5032FUI">
    <property type="taxonomic scope" value="Bacteria"/>
</dbReference>
<name>W4HLY1_9RHOB</name>
<dbReference type="Proteomes" id="UP000019063">
    <property type="component" value="Unassembled WGS sequence"/>
</dbReference>
<dbReference type="EMBL" id="AQQW01000003">
    <property type="protein sequence ID" value="ETW13754.1"/>
    <property type="molecule type" value="Genomic_DNA"/>
</dbReference>
<evidence type="ECO:0000313" key="1">
    <source>
        <dbReference type="EMBL" id="ETW13754.1"/>
    </source>
</evidence>
<evidence type="ECO:0008006" key="3">
    <source>
        <dbReference type="Google" id="ProtNLM"/>
    </source>
</evidence>
<protein>
    <recommendedName>
        <fullName evidence="3">Dihydroorotate dehydrogenase</fullName>
    </recommendedName>
</protein>
<organism evidence="1 2">
    <name type="scientific">Roseivivax marinus</name>
    <dbReference type="NCBI Taxonomy" id="1379903"/>
    <lineage>
        <taxon>Bacteria</taxon>
        <taxon>Pseudomonadati</taxon>
        <taxon>Pseudomonadota</taxon>
        <taxon>Alphaproteobacteria</taxon>
        <taxon>Rhodobacterales</taxon>
        <taxon>Roseobacteraceae</taxon>
        <taxon>Roseivivax</taxon>
    </lineage>
</organism>
<dbReference type="STRING" id="1379903.ATO8_06976"/>
<comment type="caution">
    <text evidence="1">The sequence shown here is derived from an EMBL/GenBank/DDBJ whole genome shotgun (WGS) entry which is preliminary data.</text>
</comment>
<dbReference type="RefSeq" id="WP_051487471.1">
    <property type="nucleotide sequence ID" value="NZ_AQQW01000003.1"/>
</dbReference>
<gene>
    <name evidence="1" type="ORF">ATO8_06976</name>
</gene>
<sequence>MPKRDDRDSPVDAPDTELDAWFAAARAAPPEPTSDLMARIAGDAFAEQDRRAEQALVPSRPGLVARWVSALRRAEVAGLVAATVAGLWLGIAPPDSVAGVVDTVWSGSAAGDTAFVDPLSAYDLALLEE</sequence>
<accession>W4HLY1</accession>
<keyword evidence="2" id="KW-1185">Reference proteome</keyword>
<proteinExistence type="predicted"/>
<evidence type="ECO:0000313" key="2">
    <source>
        <dbReference type="Proteomes" id="UP000019063"/>
    </source>
</evidence>
<reference evidence="1 2" key="1">
    <citation type="journal article" date="2014" name="Antonie Van Leeuwenhoek">
        <title>Roseivivax atlanticus sp. nov., isolated from surface seawater of the Atlantic Ocean.</title>
        <authorList>
            <person name="Li G."/>
            <person name="Lai Q."/>
            <person name="Liu X."/>
            <person name="Sun F."/>
            <person name="Shao Z."/>
        </authorList>
    </citation>
    <scope>NUCLEOTIDE SEQUENCE [LARGE SCALE GENOMIC DNA]</scope>
    <source>
        <strain evidence="1 2">22II-s10s</strain>
    </source>
</reference>
<dbReference type="AlphaFoldDB" id="W4HLY1"/>